<reference evidence="4" key="1">
    <citation type="submission" date="2016-07" db="EMBL/GenBank/DDBJ databases">
        <title>Characterization of avian influenza viruses isolated from poultry in Vietnam in 2015.</title>
        <authorList>
            <person name="Nguyen T.L."/>
            <person name="Hiono T."/>
            <person name="Matsuno K."/>
            <person name="Okamatsu M."/>
            <person name="Kida H."/>
            <person name="Sakoda Y."/>
        </authorList>
    </citation>
    <scope>NUCLEOTIDE SEQUENCE [LARGE SCALE GENOMIC DNA]</scope>
    <source>
        <strain evidence="4">A/chicken/Vietnam/HU3-1518/2015</strain>
    </source>
</reference>
<feature type="compositionally biased region" description="Polar residues" evidence="3">
    <location>
        <begin position="1"/>
        <end position="28"/>
    </location>
</feature>
<evidence type="ECO:0000256" key="1">
    <source>
        <dbReference type="ARBA" id="ARBA00022562"/>
    </source>
</evidence>
<reference evidence="4" key="2">
    <citation type="submission" date="2016-07" db="EMBL/GenBank/DDBJ databases">
        <authorList>
            <person name="Hatamachi J."/>
            <person name="Kida H."/>
            <person name="Sakoda Y."/>
            <person name="Okamatsu M."/>
            <person name="Matsuno K."/>
            <person name="Hiono T."/>
        </authorList>
    </citation>
    <scope>NUCLEOTIDE SEQUENCE</scope>
    <source>
        <strain evidence="4">A/chicken/Vietnam/HU3-1518/2015</strain>
    </source>
</reference>
<dbReference type="Proteomes" id="UP000134655">
    <property type="component" value="Genome"/>
</dbReference>
<keyword evidence="2" id="KW-1035">Host cytoplasm</keyword>
<name>A0A1B4XAV0_IH5N1</name>
<dbReference type="InterPro" id="IPR021045">
    <property type="entry name" value="Flu_proapoptotic_PB1-F2"/>
</dbReference>
<evidence type="ECO:0000256" key="2">
    <source>
        <dbReference type="ARBA" id="ARBA00023200"/>
    </source>
</evidence>
<accession>A0A1B4XAV0</accession>
<dbReference type="Pfam" id="PF11986">
    <property type="entry name" value="PB1-F2"/>
    <property type="match status" value="1"/>
</dbReference>
<keyword evidence="1" id="KW-1048">Host nucleus</keyword>
<proteinExistence type="predicted"/>
<feature type="region of interest" description="Disordered" evidence="3">
    <location>
        <begin position="1"/>
        <end position="38"/>
    </location>
</feature>
<organism evidence="4">
    <name type="scientific">Influenza A virus</name>
    <name type="common">A/chicken/Vietnam/HU3-1518/2015(H5N1)</name>
    <dbReference type="NCBI Taxonomy" id="1880568"/>
    <lineage>
        <taxon>Viruses</taxon>
        <taxon>Riboviria</taxon>
        <taxon>Orthornavirae</taxon>
        <taxon>Negarnaviricota</taxon>
        <taxon>Polyploviricotina</taxon>
        <taxon>Insthoviricetes</taxon>
        <taxon>Articulavirales</taxon>
        <taxon>Orthomyxoviridae</taxon>
        <taxon>Alphainfluenzavirus</taxon>
        <taxon>Alphainfluenzavirus influenzae</taxon>
        <taxon>Influenza A virus</taxon>
    </lineage>
</organism>
<sequence>MEQGQGTPWTQSTEHTNTQKRGSGQQTQRPEHPNSIQLMDHYLRITSPVGMHKQIVY</sequence>
<protein>
    <submittedName>
        <fullName evidence="4">PB1-F2 protein</fullName>
    </submittedName>
</protein>
<gene>
    <name evidence="4" type="primary">PB1-F2</name>
</gene>
<evidence type="ECO:0000313" key="4">
    <source>
        <dbReference type="EMBL" id="BAV31947.1"/>
    </source>
</evidence>
<dbReference type="EMBL" id="LC167780">
    <property type="protein sequence ID" value="BAV31947.1"/>
    <property type="molecule type" value="Viral_cRNA"/>
</dbReference>
<evidence type="ECO:0000256" key="3">
    <source>
        <dbReference type="SAM" id="MobiDB-lite"/>
    </source>
</evidence>